<reference evidence="4" key="1">
    <citation type="submission" date="2020-05" db="EMBL/GenBank/DDBJ databases">
        <title>Phylogenomic resolution of chytrid fungi.</title>
        <authorList>
            <person name="Stajich J.E."/>
            <person name="Amses K."/>
            <person name="Simmons R."/>
            <person name="Seto K."/>
            <person name="Myers J."/>
            <person name="Bonds A."/>
            <person name="Quandt C.A."/>
            <person name="Barry K."/>
            <person name="Liu P."/>
            <person name="Grigoriev I."/>
            <person name="Longcore J.E."/>
            <person name="James T.Y."/>
        </authorList>
    </citation>
    <scope>NUCLEOTIDE SEQUENCE</scope>
    <source>
        <strain evidence="4">JEL0318</strain>
    </source>
</reference>
<dbReference type="GO" id="GO:0031930">
    <property type="term" value="P:mitochondria-nucleus signaling pathway"/>
    <property type="evidence" value="ECO:0007669"/>
    <property type="project" value="TreeGrafter"/>
</dbReference>
<dbReference type="SUPFAM" id="SSF81901">
    <property type="entry name" value="HCP-like"/>
    <property type="match status" value="1"/>
</dbReference>
<keyword evidence="1" id="KW-0677">Repeat</keyword>
<protein>
    <recommendedName>
        <fullName evidence="6">Pentatricopeptide repeat-containing protein</fullName>
    </recommendedName>
</protein>
<name>A0AAD5S095_9FUNG</name>
<feature type="region of interest" description="Disordered" evidence="3">
    <location>
        <begin position="1"/>
        <end position="60"/>
    </location>
</feature>
<dbReference type="AlphaFoldDB" id="A0AAD5S095"/>
<accession>A0AAD5S095</accession>
<dbReference type="PROSITE" id="PS51375">
    <property type="entry name" value="PPR"/>
    <property type="match status" value="1"/>
</dbReference>
<evidence type="ECO:0008006" key="6">
    <source>
        <dbReference type="Google" id="ProtNLM"/>
    </source>
</evidence>
<feature type="compositionally biased region" description="Polar residues" evidence="3">
    <location>
        <begin position="1"/>
        <end position="19"/>
    </location>
</feature>
<gene>
    <name evidence="4" type="ORF">HK097_005428</name>
</gene>
<dbReference type="PANTHER" id="PTHR47936:SF1">
    <property type="entry name" value="PENTATRICOPEPTIDE REPEAT-CONTAINING PROTEIN GUN1, CHLOROPLASTIC"/>
    <property type="match status" value="1"/>
</dbReference>
<feature type="non-terminal residue" evidence="4">
    <location>
        <position position="1"/>
    </location>
</feature>
<feature type="repeat" description="PPR" evidence="2">
    <location>
        <begin position="243"/>
        <end position="277"/>
    </location>
</feature>
<feature type="compositionally biased region" description="Polar residues" evidence="3">
    <location>
        <begin position="30"/>
        <end position="44"/>
    </location>
</feature>
<comment type="caution">
    <text evidence="4">The sequence shown here is derived from an EMBL/GenBank/DDBJ whole genome shotgun (WGS) entry which is preliminary data.</text>
</comment>
<dbReference type="Proteomes" id="UP001212841">
    <property type="component" value="Unassembled WGS sequence"/>
</dbReference>
<evidence type="ECO:0000256" key="2">
    <source>
        <dbReference type="PROSITE-ProRule" id="PRU00708"/>
    </source>
</evidence>
<evidence type="ECO:0000256" key="1">
    <source>
        <dbReference type="ARBA" id="ARBA00022737"/>
    </source>
</evidence>
<dbReference type="InterPro" id="IPR002885">
    <property type="entry name" value="PPR_rpt"/>
</dbReference>
<sequence>QNNTQVSFTQQLSPKSSDYPSHIHSDQSENQHLPQSASPSTTPDSPKPIRSHRPNPNSSTAYLRFRRQVDRHTPPEEVWSAFLSLKDDTNALWLLDNQNHSSILHSIRSLPDHPDNSLKISRCRTYLESLYAARIAPGPHLYAEYIRSKGIRTTLDDALNLLAEMKSHAVKPTPHIFNIIIRNLRRGQRPDLVPEILPLMRKENVMPDSHIYAQMIRTLILQNRLSHAEVLFEEVRREGAQLDSPCWGYLIEEYAKRRDAKRVYELYSDLQSAGKKPDSRVYASLIGIELKVSNNPEKAFSYLDEALKANEVNGTCYHFIIRHLCGVRDLLKAEAYLNQAMEQKLLLPPKLFQEVDRAFKKEGFGEQAAWARRMARSYEFVLPGGKNTM</sequence>
<evidence type="ECO:0000313" key="5">
    <source>
        <dbReference type="Proteomes" id="UP001212841"/>
    </source>
</evidence>
<proteinExistence type="predicted"/>
<evidence type="ECO:0000313" key="4">
    <source>
        <dbReference type="EMBL" id="KAJ3031668.1"/>
    </source>
</evidence>
<organism evidence="4 5">
    <name type="scientific">Rhizophlyctis rosea</name>
    <dbReference type="NCBI Taxonomy" id="64517"/>
    <lineage>
        <taxon>Eukaryota</taxon>
        <taxon>Fungi</taxon>
        <taxon>Fungi incertae sedis</taxon>
        <taxon>Chytridiomycota</taxon>
        <taxon>Chytridiomycota incertae sedis</taxon>
        <taxon>Chytridiomycetes</taxon>
        <taxon>Rhizophlyctidales</taxon>
        <taxon>Rhizophlyctidaceae</taxon>
        <taxon>Rhizophlyctis</taxon>
    </lineage>
</organism>
<dbReference type="EMBL" id="JADGJD010002543">
    <property type="protein sequence ID" value="KAJ3031668.1"/>
    <property type="molecule type" value="Genomic_DNA"/>
</dbReference>
<dbReference type="PANTHER" id="PTHR47936">
    <property type="entry name" value="PPR_LONG DOMAIN-CONTAINING PROTEIN"/>
    <property type="match status" value="1"/>
</dbReference>
<dbReference type="InterPro" id="IPR011990">
    <property type="entry name" value="TPR-like_helical_dom_sf"/>
</dbReference>
<evidence type="ECO:0000256" key="3">
    <source>
        <dbReference type="SAM" id="MobiDB-lite"/>
    </source>
</evidence>
<dbReference type="Gene3D" id="1.25.40.10">
    <property type="entry name" value="Tetratricopeptide repeat domain"/>
    <property type="match status" value="2"/>
</dbReference>
<keyword evidence="5" id="KW-1185">Reference proteome</keyword>